<evidence type="ECO:0000313" key="2">
    <source>
        <dbReference type="Proteomes" id="UP001054801"/>
    </source>
</evidence>
<evidence type="ECO:0000313" key="1">
    <source>
        <dbReference type="EMBL" id="UJS22727.1"/>
    </source>
</evidence>
<dbReference type="Proteomes" id="UP001054801">
    <property type="component" value="Chromosome"/>
</dbReference>
<dbReference type="EMBL" id="CP091244">
    <property type="protein sequence ID" value="UJS22727.1"/>
    <property type="molecule type" value="Genomic_DNA"/>
</dbReference>
<proteinExistence type="predicted"/>
<sequence length="53" mass="6124">MEKLSRAAPETIAAGIEQAIERKRDVAYLPGWWWLIMTVIRAIPETIFKRLAL</sequence>
<name>A0ABY3ST79_9GAMM</name>
<evidence type="ECO:0008006" key="3">
    <source>
        <dbReference type="Google" id="ProtNLM"/>
    </source>
</evidence>
<organism evidence="1 2">
    <name type="scientific">Thiothrix winogradskyi</name>
    <dbReference type="NCBI Taxonomy" id="96472"/>
    <lineage>
        <taxon>Bacteria</taxon>
        <taxon>Pseudomonadati</taxon>
        <taxon>Pseudomonadota</taxon>
        <taxon>Gammaproteobacteria</taxon>
        <taxon>Thiotrichales</taxon>
        <taxon>Thiotrichaceae</taxon>
        <taxon>Thiothrix</taxon>
    </lineage>
</organism>
<gene>
    <name evidence="1" type="ORF">L2Y54_12310</name>
</gene>
<protein>
    <recommendedName>
        <fullName evidence="3">Short-chain dehydrogenase</fullName>
    </recommendedName>
</protein>
<dbReference type="RefSeq" id="WP_236496407.1">
    <property type="nucleotide sequence ID" value="NZ_CP091244.1"/>
</dbReference>
<accession>A0ABY3ST79</accession>
<keyword evidence="2" id="KW-1185">Reference proteome</keyword>
<reference evidence="1" key="1">
    <citation type="journal article" date="2022" name="Microorganisms">
        <title>Two New Species of Filamentous Sulfur Bacteria of the Genus Thiothrix, Thiothrix winogradskyi sp. nov. and 'Candidatus Thiothrix sulfatifontis' sp. nov.</title>
        <authorList>
            <person name="Ravin N.V."/>
            <person name="Rossetti S."/>
            <person name="Beletsky A.V."/>
            <person name="Kadnikov V.V."/>
            <person name="Rudenko T.S."/>
            <person name="Smolyakov D.D."/>
            <person name="Moskvitina M.I."/>
            <person name="Gureeva M.V."/>
            <person name="Mardanov A.V."/>
            <person name="Grabovich M.Y."/>
        </authorList>
    </citation>
    <scope>NUCLEOTIDE SEQUENCE</scope>
    <source>
        <strain evidence="1">CT3</strain>
    </source>
</reference>